<dbReference type="SUPFAM" id="SSF49503">
    <property type="entry name" value="Cupredoxins"/>
    <property type="match status" value="3"/>
</dbReference>
<name>A0ABP1G9T2_9CHLO</name>
<proteinExistence type="inferred from homology"/>
<dbReference type="InterPro" id="IPR045087">
    <property type="entry name" value="Cu-oxidase_fam"/>
</dbReference>
<dbReference type="EMBL" id="CAXHTA020000019">
    <property type="protein sequence ID" value="CAL5228980.1"/>
    <property type="molecule type" value="Genomic_DNA"/>
</dbReference>
<dbReference type="InterPro" id="IPR008972">
    <property type="entry name" value="Cupredoxin"/>
</dbReference>
<dbReference type="CDD" id="cd04205">
    <property type="entry name" value="CuRO_2_LCC_like"/>
    <property type="match status" value="1"/>
</dbReference>
<organism evidence="6 7">
    <name type="scientific">Coccomyxa viridis</name>
    <dbReference type="NCBI Taxonomy" id="1274662"/>
    <lineage>
        <taxon>Eukaryota</taxon>
        <taxon>Viridiplantae</taxon>
        <taxon>Chlorophyta</taxon>
        <taxon>core chlorophytes</taxon>
        <taxon>Trebouxiophyceae</taxon>
        <taxon>Trebouxiophyceae incertae sedis</taxon>
        <taxon>Coccomyxaceae</taxon>
        <taxon>Coccomyxa</taxon>
    </lineage>
</organism>
<feature type="domain" description="Plastocyanin-like" evidence="4">
    <location>
        <begin position="512"/>
        <end position="638"/>
    </location>
</feature>
<dbReference type="InterPro" id="IPR011707">
    <property type="entry name" value="Cu-oxidase-like_N"/>
</dbReference>
<dbReference type="Gene3D" id="2.60.40.420">
    <property type="entry name" value="Cupredoxins - blue copper proteins"/>
    <property type="match status" value="3"/>
</dbReference>
<dbReference type="Pfam" id="PF07731">
    <property type="entry name" value="Cu-oxidase_2"/>
    <property type="match status" value="1"/>
</dbReference>
<evidence type="ECO:0000259" key="3">
    <source>
        <dbReference type="Pfam" id="PF00394"/>
    </source>
</evidence>
<feature type="signal peptide" evidence="2">
    <location>
        <begin position="1"/>
        <end position="26"/>
    </location>
</feature>
<evidence type="ECO:0000256" key="1">
    <source>
        <dbReference type="ARBA" id="ARBA00010609"/>
    </source>
</evidence>
<evidence type="ECO:0000313" key="7">
    <source>
        <dbReference type="Proteomes" id="UP001497392"/>
    </source>
</evidence>
<evidence type="ECO:0000313" key="6">
    <source>
        <dbReference type="EMBL" id="CAL5228980.1"/>
    </source>
</evidence>
<keyword evidence="2" id="KW-0732">Signal</keyword>
<dbReference type="InterPro" id="IPR011706">
    <property type="entry name" value="Cu-oxidase_C"/>
</dbReference>
<feature type="domain" description="Plastocyanin-like" evidence="3">
    <location>
        <begin position="172"/>
        <end position="366"/>
    </location>
</feature>
<dbReference type="PANTHER" id="PTHR11709">
    <property type="entry name" value="MULTI-COPPER OXIDASE"/>
    <property type="match status" value="1"/>
</dbReference>
<reference evidence="6 7" key="1">
    <citation type="submission" date="2024-06" db="EMBL/GenBank/DDBJ databases">
        <authorList>
            <person name="Kraege A."/>
            <person name="Thomma B."/>
        </authorList>
    </citation>
    <scope>NUCLEOTIDE SEQUENCE [LARGE SCALE GENOMIC DNA]</scope>
</reference>
<comment type="similarity">
    <text evidence="1">Belongs to the multicopper oxidase family.</text>
</comment>
<dbReference type="Pfam" id="PF00394">
    <property type="entry name" value="Cu-oxidase"/>
    <property type="match status" value="1"/>
</dbReference>
<protein>
    <submittedName>
        <fullName evidence="6">G12214 protein</fullName>
    </submittedName>
</protein>
<keyword evidence="7" id="KW-1185">Reference proteome</keyword>
<dbReference type="InterPro" id="IPR001117">
    <property type="entry name" value="Cu-oxidase_2nd"/>
</dbReference>
<dbReference type="PANTHER" id="PTHR11709:SF511">
    <property type="entry name" value="LACCASE"/>
    <property type="match status" value="1"/>
</dbReference>
<feature type="chain" id="PRO_5046728804" evidence="2">
    <location>
        <begin position="27"/>
        <end position="677"/>
    </location>
</feature>
<dbReference type="Pfam" id="PF07732">
    <property type="entry name" value="Cu-oxidase_3"/>
    <property type="match status" value="1"/>
</dbReference>
<gene>
    <name evidence="6" type="primary">g12214</name>
    <name evidence="6" type="ORF">VP750_LOCUS10886</name>
</gene>
<accession>A0ABP1G9T2</accession>
<evidence type="ECO:0000259" key="5">
    <source>
        <dbReference type="Pfam" id="PF07732"/>
    </source>
</evidence>
<dbReference type="CDD" id="cd04206">
    <property type="entry name" value="CuRO_1_LCC_like"/>
    <property type="match status" value="1"/>
</dbReference>
<dbReference type="Proteomes" id="UP001497392">
    <property type="component" value="Unassembled WGS sequence"/>
</dbReference>
<comment type="caution">
    <text evidence="6">The sequence shown here is derived from an EMBL/GenBank/DDBJ whole genome shotgun (WGS) entry which is preliminary data.</text>
</comment>
<evidence type="ECO:0000256" key="2">
    <source>
        <dbReference type="SAM" id="SignalP"/>
    </source>
</evidence>
<evidence type="ECO:0000259" key="4">
    <source>
        <dbReference type="Pfam" id="PF07731"/>
    </source>
</evidence>
<feature type="domain" description="Plastocyanin-like" evidence="5">
    <location>
        <begin position="42"/>
        <end position="162"/>
    </location>
</feature>
<sequence length="677" mass="74060">MSALRQAIFSLVTFVSYSHLLPYLAAAPSGLAPATTHYEFNVTVAQRAPDCFEKSVLVVNGEFNKAIEVVQGNILEVTLYNNIPPDWPLVSEGISIHWHGFSMNGAPWYDGVGYLAQCPVKSGTNYTYRFQVNEEPGTYFWHGHSGMEKVDSFFGPLIVRPSGPEPLRYDEERILLLTDNYHQESTPLTFGLNRPFDAAKQTNTSGGWEWVNVPQSTLLNGHGYYGDCAMLAGSNTAVAPKCNVTLQWVPPGRSSVLPYNSPSNPGCQRYNMTVEAGKTYRVRIINAGSLLFLSVCFDRHNVTIVAADAYPVNPQPVSCVDINLGQRYDVLLQANQPKGNYWINALAVNATRVGSPGGYGVLRYAGANLTLPTDTLLQPESVPAWSFGTVSAITTPDVLLDPHAPHPGAVLPVNESSLRPPKRTHFLYVNLTQPLLPTGQLRWALDNVATYGTPSCIPTLAQLQSDPSFMSRMAQASASGNTTSVDMVQSGSDDKVALYLSDGTPSPTYPVAGQRFMPLQTGDVVDIVLQNLAANANGGDYRGGGVGANRTAQEQHPFHMHGHHFWVLGYGLGVYNDSTNSSALNVHNPAFRDSFTIYKNGWTVIRFKADNPGVWILHCHTDWHLFMGQKMYFATSPEAAPQPPTDLPQCPSKCLYNFGAFDLPYVQNRWGASGYSV</sequence>